<dbReference type="InterPro" id="IPR023271">
    <property type="entry name" value="Aquaporin-like"/>
</dbReference>
<dbReference type="KEGG" id="plon:Pla110_41620"/>
<evidence type="ECO:0000256" key="1">
    <source>
        <dbReference type="ARBA" id="ARBA00004141"/>
    </source>
</evidence>
<dbReference type="InterPro" id="IPR000292">
    <property type="entry name" value="For/NO2_transpt"/>
</dbReference>
<dbReference type="PANTHER" id="PTHR30520:SF2">
    <property type="entry name" value="INNER MEMBRANE PROTEIN YFDC"/>
    <property type="match status" value="1"/>
</dbReference>
<dbReference type="GO" id="GO:0005886">
    <property type="term" value="C:plasma membrane"/>
    <property type="evidence" value="ECO:0007669"/>
    <property type="project" value="TreeGrafter"/>
</dbReference>
<dbReference type="RefSeq" id="WP_144998576.1">
    <property type="nucleotide sequence ID" value="NZ_CP036281.1"/>
</dbReference>
<keyword evidence="3 6" id="KW-1133">Transmembrane helix</keyword>
<dbReference type="Pfam" id="PF01226">
    <property type="entry name" value="Form_Nir_trans"/>
    <property type="match status" value="1"/>
</dbReference>
<feature type="transmembrane region" description="Helical" evidence="6">
    <location>
        <begin position="153"/>
        <end position="178"/>
    </location>
</feature>
<dbReference type="OrthoDB" id="261587at2"/>
<evidence type="ECO:0000313" key="8">
    <source>
        <dbReference type="Proteomes" id="UP000317178"/>
    </source>
</evidence>
<evidence type="ECO:0000256" key="4">
    <source>
        <dbReference type="ARBA" id="ARBA00023136"/>
    </source>
</evidence>
<keyword evidence="8" id="KW-1185">Reference proteome</keyword>
<gene>
    <name evidence="7" type="primary">yfdC</name>
    <name evidence="7" type="ORF">Pla110_41620</name>
</gene>
<dbReference type="EMBL" id="CP036281">
    <property type="protein sequence ID" value="QDU82407.1"/>
    <property type="molecule type" value="Genomic_DNA"/>
</dbReference>
<dbReference type="Proteomes" id="UP000317178">
    <property type="component" value="Chromosome"/>
</dbReference>
<feature type="transmembrane region" description="Helical" evidence="6">
    <location>
        <begin position="198"/>
        <end position="222"/>
    </location>
</feature>
<feature type="region of interest" description="Disordered" evidence="5">
    <location>
        <begin position="1"/>
        <end position="36"/>
    </location>
</feature>
<accession>A0A518CT45</accession>
<name>A0A518CT45_9PLAN</name>
<evidence type="ECO:0000313" key="7">
    <source>
        <dbReference type="EMBL" id="QDU82407.1"/>
    </source>
</evidence>
<reference evidence="7 8" key="1">
    <citation type="submission" date="2019-02" db="EMBL/GenBank/DDBJ databases">
        <title>Deep-cultivation of Planctomycetes and their phenomic and genomic characterization uncovers novel biology.</title>
        <authorList>
            <person name="Wiegand S."/>
            <person name="Jogler M."/>
            <person name="Boedeker C."/>
            <person name="Pinto D."/>
            <person name="Vollmers J."/>
            <person name="Rivas-Marin E."/>
            <person name="Kohn T."/>
            <person name="Peeters S.H."/>
            <person name="Heuer A."/>
            <person name="Rast P."/>
            <person name="Oberbeckmann S."/>
            <person name="Bunk B."/>
            <person name="Jeske O."/>
            <person name="Meyerdierks A."/>
            <person name="Storesund J.E."/>
            <person name="Kallscheuer N."/>
            <person name="Luecker S."/>
            <person name="Lage O.M."/>
            <person name="Pohl T."/>
            <person name="Merkel B.J."/>
            <person name="Hornburger P."/>
            <person name="Mueller R.-W."/>
            <person name="Bruemmer F."/>
            <person name="Labrenz M."/>
            <person name="Spormann A.M."/>
            <person name="Op den Camp H."/>
            <person name="Overmann J."/>
            <person name="Amann R."/>
            <person name="Jetten M.S.M."/>
            <person name="Mascher T."/>
            <person name="Medema M.H."/>
            <person name="Devos D.P."/>
            <person name="Kaster A.-K."/>
            <person name="Ovreas L."/>
            <person name="Rohde M."/>
            <person name="Galperin M.Y."/>
            <person name="Jogler C."/>
        </authorList>
    </citation>
    <scope>NUCLEOTIDE SEQUENCE [LARGE SCALE GENOMIC DNA]</scope>
    <source>
        <strain evidence="7 8">Pla110</strain>
    </source>
</reference>
<dbReference type="PANTHER" id="PTHR30520">
    <property type="entry name" value="FORMATE TRANSPORTER-RELATED"/>
    <property type="match status" value="1"/>
</dbReference>
<proteinExistence type="predicted"/>
<evidence type="ECO:0000256" key="3">
    <source>
        <dbReference type="ARBA" id="ARBA00022989"/>
    </source>
</evidence>
<dbReference type="GO" id="GO:0015499">
    <property type="term" value="F:formate transmembrane transporter activity"/>
    <property type="evidence" value="ECO:0007669"/>
    <property type="project" value="TreeGrafter"/>
</dbReference>
<evidence type="ECO:0000256" key="6">
    <source>
        <dbReference type="SAM" id="Phobius"/>
    </source>
</evidence>
<feature type="compositionally biased region" description="Basic and acidic residues" evidence="5">
    <location>
        <begin position="14"/>
        <end position="34"/>
    </location>
</feature>
<feature type="transmembrane region" description="Helical" evidence="6">
    <location>
        <begin position="231"/>
        <end position="251"/>
    </location>
</feature>
<sequence>MNEPKSLLDSDGNPIKEHPDAPPPTERTKERKQEEEDFISVIIKRSDAAQRHPDDTLEKAIEEGSEQLKRPAVSLWLSSMAGGMIVGFSAMAVAVMVTLTHPLENVLLTRLASALVYPLGFVICIMSGAQLFTEHTATSMYPFLDRRSTFPKLLRLWSIVIAGNLIGAAIIGFLLSIADNVVKAKEGYLLIGEHLTEYSFESLFVSAVLAGWLMALGAWLVLATPPDSSQIMVVFIVTFVIGLGGLHHSIAGSAEMFTAWFIGDKHTPYEVFRFIGIALLGNTFGGSIFVAVLNYAHIRQTQVSE</sequence>
<feature type="transmembrane region" description="Helical" evidence="6">
    <location>
        <begin position="271"/>
        <end position="296"/>
    </location>
</feature>
<keyword evidence="4 6" id="KW-0472">Membrane</keyword>
<keyword evidence="2 6" id="KW-0812">Transmembrane</keyword>
<feature type="transmembrane region" description="Helical" evidence="6">
    <location>
        <begin position="75"/>
        <end position="99"/>
    </location>
</feature>
<dbReference type="AlphaFoldDB" id="A0A518CT45"/>
<feature type="transmembrane region" description="Helical" evidence="6">
    <location>
        <begin position="111"/>
        <end position="132"/>
    </location>
</feature>
<dbReference type="Gene3D" id="1.20.1080.10">
    <property type="entry name" value="Glycerol uptake facilitator protein"/>
    <property type="match status" value="1"/>
</dbReference>
<organism evidence="7 8">
    <name type="scientific">Polystyrenella longa</name>
    <dbReference type="NCBI Taxonomy" id="2528007"/>
    <lineage>
        <taxon>Bacteria</taxon>
        <taxon>Pseudomonadati</taxon>
        <taxon>Planctomycetota</taxon>
        <taxon>Planctomycetia</taxon>
        <taxon>Planctomycetales</taxon>
        <taxon>Planctomycetaceae</taxon>
        <taxon>Polystyrenella</taxon>
    </lineage>
</organism>
<evidence type="ECO:0000256" key="2">
    <source>
        <dbReference type="ARBA" id="ARBA00022692"/>
    </source>
</evidence>
<protein>
    <submittedName>
        <fullName evidence="7">Inner membrane protein YfdC</fullName>
    </submittedName>
</protein>
<evidence type="ECO:0000256" key="5">
    <source>
        <dbReference type="SAM" id="MobiDB-lite"/>
    </source>
</evidence>
<comment type="subcellular location">
    <subcellularLocation>
        <location evidence="1">Membrane</location>
        <topology evidence="1">Multi-pass membrane protein</topology>
    </subcellularLocation>
</comment>